<dbReference type="SUPFAM" id="SSF54373">
    <property type="entry name" value="FAD-linked reductases, C-terminal domain"/>
    <property type="match status" value="1"/>
</dbReference>
<feature type="domain" description="Glucose-methanol-choline oxidoreductase N-terminal" evidence="5">
    <location>
        <begin position="14"/>
        <end position="329"/>
    </location>
</feature>
<dbReference type="OrthoDB" id="269227at2759"/>
<dbReference type="PIRSF" id="PIRSF000137">
    <property type="entry name" value="Alcohol_oxidase"/>
    <property type="match status" value="1"/>
</dbReference>
<keyword evidence="4" id="KW-0274">FAD</keyword>
<evidence type="ECO:0000259" key="6">
    <source>
        <dbReference type="Pfam" id="PF05199"/>
    </source>
</evidence>
<dbReference type="RefSeq" id="XP_056075664.1">
    <property type="nucleotide sequence ID" value="XM_056208842.1"/>
</dbReference>
<feature type="domain" description="Glucose-methanol-choline oxidoreductase C-terminal" evidence="6">
    <location>
        <begin position="427"/>
        <end position="561"/>
    </location>
</feature>
<dbReference type="InterPro" id="IPR007867">
    <property type="entry name" value="GMC_OxRtase_C"/>
</dbReference>
<dbReference type="PANTHER" id="PTHR11552:SF138">
    <property type="entry name" value="DEHYDROGENASE PKFF-RELATED"/>
    <property type="match status" value="1"/>
</dbReference>
<feature type="active site" description="Proton acceptor" evidence="3">
    <location>
        <position position="552"/>
    </location>
</feature>
<keyword evidence="8" id="KW-1185">Reference proteome</keyword>
<dbReference type="Gene3D" id="3.30.560.10">
    <property type="entry name" value="Glucose Oxidase, domain 3"/>
    <property type="match status" value="1"/>
</dbReference>
<proteinExistence type="inferred from homology"/>
<reference evidence="7" key="1">
    <citation type="submission" date="2022-10" db="EMBL/GenBank/DDBJ databases">
        <title>Tapping the CABI collections for fungal endophytes: first genome assemblies for Collariella, Neodidymelliopsis, Ascochyta clinopodiicola, Didymella pomorum, Didymosphaeria variabile, Neocosmospora piperis and Neocucurbitaria cava.</title>
        <authorList>
            <person name="Hill R."/>
        </authorList>
    </citation>
    <scope>NUCLEOTIDE SEQUENCE</scope>
    <source>
        <strain evidence="7">IMI 356815</strain>
    </source>
</reference>
<evidence type="ECO:0000256" key="3">
    <source>
        <dbReference type="PIRSR" id="PIRSR000137-1"/>
    </source>
</evidence>
<dbReference type="InterPro" id="IPR000172">
    <property type="entry name" value="GMC_OxRdtase_N"/>
</dbReference>
<evidence type="ECO:0000256" key="4">
    <source>
        <dbReference type="PIRSR" id="PIRSR000137-2"/>
    </source>
</evidence>
<name>A0A9W9CFC4_9PLEO</name>
<keyword evidence="2" id="KW-0325">Glycoprotein</keyword>
<gene>
    <name evidence="7" type="ORF">N0V89_000016</name>
</gene>
<comment type="cofactor">
    <cofactor evidence="4">
        <name>FAD</name>
        <dbReference type="ChEBI" id="CHEBI:57692"/>
    </cofactor>
</comment>
<feature type="binding site" evidence="4">
    <location>
        <begin position="507"/>
        <end position="508"/>
    </location>
    <ligand>
        <name>FAD</name>
        <dbReference type="ChEBI" id="CHEBI:57692"/>
    </ligand>
</feature>
<dbReference type="GO" id="GO:0044550">
    <property type="term" value="P:secondary metabolite biosynthetic process"/>
    <property type="evidence" value="ECO:0007669"/>
    <property type="project" value="TreeGrafter"/>
</dbReference>
<sequence>MYIHFSDASRTVIGGGTAGLAIASRLSAVAKVAVIEAGGFYEQDNGNLSTVPGYAQNIPFLDTTPSYPLNSLMDWDYLSVPQTQAGNRVIHYAQGKTLGGSSAINTLAYHRATVGAYGKWADLVGDTSYTWANVLPYFKKSATLTAPNFAKRNTPNATFTYDTTAFDNSLKGPLQVSWAQWQDPTITWLAQGIRSLGLAMSSIGFNSGILAGFSAYVTTSVDPRNATRSSSRTSYMDTVGVPAGLKVYHHTTARKILFNGSTASGVSVVTDSTTYTLMAKKEVILSAGVFGSPHLLLVSGIGPAATLKSLGITVVSNLAGVGQNLWDQLYFQVINIVSTPSGPAEAAANPALVEKQYREQAWGPLSSISAYISFEKIPASLRGAFSSATATALSWFPADWPEVEYVAGAVASGGATLGVMSSCLTAPLSRGSVTISSSDPSVLPVIDLGWFTNPADGEVAVAGLKRAREAWSNISSIVVGDEIAPGAAVQSDADILAYIKNSATQIWHAGATCAMGKKGDGKAVVDSSARVFGVSSLRVVDASAFPFQVPGHPQGTVYMLAEKIADAIIKGK</sequence>
<protein>
    <recommendedName>
        <fullName evidence="9">GMC oxidoreductase</fullName>
    </recommendedName>
</protein>
<dbReference type="InterPro" id="IPR036188">
    <property type="entry name" value="FAD/NAD-bd_sf"/>
</dbReference>
<dbReference type="Pfam" id="PF05199">
    <property type="entry name" value="GMC_oxred_C"/>
    <property type="match status" value="1"/>
</dbReference>
<comment type="caution">
    <text evidence="7">The sequence shown here is derived from an EMBL/GenBank/DDBJ whole genome shotgun (WGS) entry which is preliminary data.</text>
</comment>
<keyword evidence="4" id="KW-0285">Flavoprotein</keyword>
<dbReference type="Proteomes" id="UP001140513">
    <property type="component" value="Unassembled WGS sequence"/>
</dbReference>
<evidence type="ECO:0000313" key="8">
    <source>
        <dbReference type="Proteomes" id="UP001140513"/>
    </source>
</evidence>
<dbReference type="SUPFAM" id="SSF51905">
    <property type="entry name" value="FAD/NAD(P)-binding domain"/>
    <property type="match status" value="1"/>
</dbReference>
<organism evidence="7 8">
    <name type="scientific">Didymosphaeria variabile</name>
    <dbReference type="NCBI Taxonomy" id="1932322"/>
    <lineage>
        <taxon>Eukaryota</taxon>
        <taxon>Fungi</taxon>
        <taxon>Dikarya</taxon>
        <taxon>Ascomycota</taxon>
        <taxon>Pezizomycotina</taxon>
        <taxon>Dothideomycetes</taxon>
        <taxon>Pleosporomycetidae</taxon>
        <taxon>Pleosporales</taxon>
        <taxon>Massarineae</taxon>
        <taxon>Didymosphaeriaceae</taxon>
        <taxon>Didymosphaeria</taxon>
    </lineage>
</organism>
<evidence type="ECO:0000313" key="7">
    <source>
        <dbReference type="EMBL" id="KAJ4359462.1"/>
    </source>
</evidence>
<evidence type="ECO:0000256" key="2">
    <source>
        <dbReference type="ARBA" id="ARBA00023180"/>
    </source>
</evidence>
<dbReference type="EMBL" id="JAPEUX010000001">
    <property type="protein sequence ID" value="KAJ4359462.1"/>
    <property type="molecule type" value="Genomic_DNA"/>
</dbReference>
<accession>A0A9W9CFC4</accession>
<evidence type="ECO:0000259" key="5">
    <source>
        <dbReference type="Pfam" id="PF00732"/>
    </source>
</evidence>
<dbReference type="Pfam" id="PF00732">
    <property type="entry name" value="GMC_oxred_N"/>
    <property type="match status" value="1"/>
</dbReference>
<dbReference type="GeneID" id="80903546"/>
<evidence type="ECO:0000256" key="1">
    <source>
        <dbReference type="ARBA" id="ARBA00010790"/>
    </source>
</evidence>
<dbReference type="AlphaFoldDB" id="A0A9W9CFC4"/>
<dbReference type="Gene3D" id="3.50.50.60">
    <property type="entry name" value="FAD/NAD(P)-binding domain"/>
    <property type="match status" value="1"/>
</dbReference>
<dbReference type="GO" id="GO:0050660">
    <property type="term" value="F:flavin adenine dinucleotide binding"/>
    <property type="evidence" value="ECO:0007669"/>
    <property type="project" value="InterPro"/>
</dbReference>
<feature type="active site" description="Proton donor" evidence="3">
    <location>
        <position position="508"/>
    </location>
</feature>
<dbReference type="GO" id="GO:0016614">
    <property type="term" value="F:oxidoreductase activity, acting on CH-OH group of donors"/>
    <property type="evidence" value="ECO:0007669"/>
    <property type="project" value="InterPro"/>
</dbReference>
<dbReference type="PANTHER" id="PTHR11552">
    <property type="entry name" value="GLUCOSE-METHANOL-CHOLINE GMC OXIDOREDUCTASE"/>
    <property type="match status" value="1"/>
</dbReference>
<comment type="similarity">
    <text evidence="1">Belongs to the GMC oxidoreductase family.</text>
</comment>
<dbReference type="InterPro" id="IPR012132">
    <property type="entry name" value="GMC_OxRdtase"/>
</dbReference>
<feature type="binding site" evidence="4">
    <location>
        <begin position="553"/>
        <end position="554"/>
    </location>
    <ligand>
        <name>FAD</name>
        <dbReference type="ChEBI" id="CHEBI:57692"/>
    </ligand>
</feature>
<evidence type="ECO:0008006" key="9">
    <source>
        <dbReference type="Google" id="ProtNLM"/>
    </source>
</evidence>